<gene>
    <name evidence="2" type="ORF">VP01_894g3</name>
</gene>
<evidence type="ECO:0000256" key="1">
    <source>
        <dbReference type="SAM" id="Phobius"/>
    </source>
</evidence>
<sequence>MSHSSPNPGKHPHCEQENLKNLFFLCFFSCSSDFFLVVTVVASCARHTPNKMMLQGYVGAGFIVLFWQREKCTSKICVGTISLSNVQFWLRRSAGSDCTLLTSHAKKKKKRASHLPASWPDHAVTRVVLLPGCVSHMSRQHLNSIQEYISHLINSRQSSQFFFFVSCSEDRGRRGKSVYYRPWGCEIFFVHGLCKPIHVIYLPLAAREPYLLRLGGHSHKLDQMLDKAAWPSLNSAWPSFNWGAGKSSTLPKPCKCTMTAKLALTLVRLQITKCYKAEKMKHEDFFFFINKVHCKQNLLTACMTVQKHLHIQTGGVWMTAWLEHVACHLQAVEQIFYAGYMFILEAWLSPRNKKRKQTKLTVFWDETLISPAEIEDVPISLPCPSSQIKPPVWKEKLVRILAFISAHMLVLISIFETFQS</sequence>
<organism evidence="2 3">
    <name type="scientific">Puccinia sorghi</name>
    <dbReference type="NCBI Taxonomy" id="27349"/>
    <lineage>
        <taxon>Eukaryota</taxon>
        <taxon>Fungi</taxon>
        <taxon>Dikarya</taxon>
        <taxon>Basidiomycota</taxon>
        <taxon>Pucciniomycotina</taxon>
        <taxon>Pucciniomycetes</taxon>
        <taxon>Pucciniales</taxon>
        <taxon>Pucciniaceae</taxon>
        <taxon>Puccinia</taxon>
    </lineage>
</organism>
<keyword evidence="1" id="KW-0812">Transmembrane</keyword>
<dbReference type="EMBL" id="LAVV01014548">
    <property type="protein sequence ID" value="KNZ44661.1"/>
    <property type="molecule type" value="Genomic_DNA"/>
</dbReference>
<reference evidence="2 3" key="1">
    <citation type="submission" date="2015-08" db="EMBL/GenBank/DDBJ databases">
        <title>Next Generation Sequencing and Analysis of the Genome of Puccinia sorghi L Schw, the Causal Agent of Maize Common Rust.</title>
        <authorList>
            <person name="Rochi L."/>
            <person name="Burguener G."/>
            <person name="Darino M."/>
            <person name="Turjanski A."/>
            <person name="Kreff E."/>
            <person name="Dieguez M.J."/>
            <person name="Sacco F."/>
        </authorList>
    </citation>
    <scope>NUCLEOTIDE SEQUENCE [LARGE SCALE GENOMIC DNA]</scope>
    <source>
        <strain evidence="2 3">RO10H11247</strain>
    </source>
</reference>
<feature type="transmembrane region" description="Helical" evidence="1">
    <location>
        <begin position="397"/>
        <end position="415"/>
    </location>
</feature>
<proteinExistence type="predicted"/>
<keyword evidence="3" id="KW-1185">Reference proteome</keyword>
<dbReference type="VEuPathDB" id="FungiDB:VP01_894g3"/>
<keyword evidence="1" id="KW-0472">Membrane</keyword>
<comment type="caution">
    <text evidence="2">The sequence shown here is derived from an EMBL/GenBank/DDBJ whole genome shotgun (WGS) entry which is preliminary data.</text>
</comment>
<dbReference type="AlphaFoldDB" id="A0A0L6U818"/>
<evidence type="ECO:0000313" key="2">
    <source>
        <dbReference type="EMBL" id="KNZ44661.1"/>
    </source>
</evidence>
<accession>A0A0L6U818</accession>
<keyword evidence="1" id="KW-1133">Transmembrane helix</keyword>
<dbReference type="Proteomes" id="UP000037035">
    <property type="component" value="Unassembled WGS sequence"/>
</dbReference>
<evidence type="ECO:0000313" key="3">
    <source>
        <dbReference type="Proteomes" id="UP000037035"/>
    </source>
</evidence>
<name>A0A0L6U818_9BASI</name>
<feature type="transmembrane region" description="Helical" evidence="1">
    <location>
        <begin position="22"/>
        <end position="45"/>
    </location>
</feature>
<protein>
    <submittedName>
        <fullName evidence="2">Uncharacterized protein</fullName>
    </submittedName>
</protein>